<evidence type="ECO:0000256" key="2">
    <source>
        <dbReference type="ARBA" id="ARBA00010199"/>
    </source>
</evidence>
<feature type="transmembrane region" description="Helical" evidence="8">
    <location>
        <begin position="320"/>
        <end position="340"/>
    </location>
</feature>
<feature type="transmembrane region" description="Helical" evidence="8">
    <location>
        <begin position="51"/>
        <end position="80"/>
    </location>
</feature>
<feature type="transmembrane region" description="Helical" evidence="8">
    <location>
        <begin position="385"/>
        <end position="407"/>
    </location>
</feature>
<feature type="transmembrane region" description="Helical" evidence="8">
    <location>
        <begin position="141"/>
        <end position="162"/>
    </location>
</feature>
<name>A0ABV9GGM4_9ACTN</name>
<evidence type="ECO:0000256" key="3">
    <source>
        <dbReference type="ARBA" id="ARBA00022448"/>
    </source>
</evidence>
<feature type="transmembrane region" description="Helical" evidence="8">
    <location>
        <begin position="169"/>
        <end position="191"/>
    </location>
</feature>
<keyword evidence="5 8" id="KW-0812">Transmembrane</keyword>
<evidence type="ECO:0000256" key="8">
    <source>
        <dbReference type="SAM" id="Phobius"/>
    </source>
</evidence>
<evidence type="ECO:0000256" key="5">
    <source>
        <dbReference type="ARBA" id="ARBA00022692"/>
    </source>
</evidence>
<keyword evidence="6 8" id="KW-1133">Transmembrane helix</keyword>
<dbReference type="InterPro" id="IPR002528">
    <property type="entry name" value="MATE_fam"/>
</dbReference>
<evidence type="ECO:0000313" key="10">
    <source>
        <dbReference type="Proteomes" id="UP001595993"/>
    </source>
</evidence>
<dbReference type="PANTHER" id="PTHR42893:SF46">
    <property type="entry name" value="PROTEIN DETOXIFICATION 44, CHLOROPLASTIC"/>
    <property type="match status" value="1"/>
</dbReference>
<accession>A0ABV9GGM4</accession>
<dbReference type="NCBIfam" id="TIGR00797">
    <property type="entry name" value="matE"/>
    <property type="match status" value="1"/>
</dbReference>
<dbReference type="RefSeq" id="WP_381201971.1">
    <property type="nucleotide sequence ID" value="NZ_JBHSFE010000029.1"/>
</dbReference>
<sequence>MTQAPAAPKTVRRRHDREIIALAVPAFGALVAEPLFVMVDSAIVGHLGTPQLAGLAVAAALLTTAVSIFVFLAYATTAAVARRVGAGDLAAAIRQGMDGIWLALLLGVAVIAVTLPTAPWLVQAFGASDTAAPYATTYLRISSLGIPAMLIVLAATGVLRGLQDTRTPLYVAIGGFAANAGLNAGLVYGAGLGIAGSAWGTVIAQVAMAAAYLVVVVRGARRHGASLRPDAAGIRASAQAGAPLLVRTISLRAVLLIATAVAARLGDTEVAAHQIVLSLWSLMAFALDAIAIAGQAIIGRYLGADDAEGARQACRRMVQWGIASGVVFGILIVALRPLFVPLFTSDSAVHDTLLPALLVVAVSQPIAGVVFVLDGVLMGAGDGTYLAGAMLVTLAVFAPVALLVPTFGGGLTALWWAMTLMMTIRMLTLWLRMRSGRWLVTGATR</sequence>
<comment type="similarity">
    <text evidence="2">Belongs to the multi antimicrobial extrusion (MATE) (TC 2.A.66.1) family.</text>
</comment>
<dbReference type="Pfam" id="PF01554">
    <property type="entry name" value="MatE"/>
    <property type="match status" value="2"/>
</dbReference>
<evidence type="ECO:0000256" key="7">
    <source>
        <dbReference type="ARBA" id="ARBA00023136"/>
    </source>
</evidence>
<comment type="caution">
    <text evidence="9">The sequence shown here is derived from an EMBL/GenBank/DDBJ whole genome shotgun (WGS) entry which is preliminary data.</text>
</comment>
<feature type="transmembrane region" description="Helical" evidence="8">
    <location>
        <begin position="413"/>
        <end position="431"/>
    </location>
</feature>
<evidence type="ECO:0000313" key="9">
    <source>
        <dbReference type="EMBL" id="MFC4612142.1"/>
    </source>
</evidence>
<dbReference type="EMBL" id="JBHSFE010000029">
    <property type="protein sequence ID" value="MFC4612142.1"/>
    <property type="molecule type" value="Genomic_DNA"/>
</dbReference>
<keyword evidence="3" id="KW-0813">Transport</keyword>
<keyword evidence="10" id="KW-1185">Reference proteome</keyword>
<evidence type="ECO:0000256" key="4">
    <source>
        <dbReference type="ARBA" id="ARBA00022475"/>
    </source>
</evidence>
<gene>
    <name evidence="9" type="ORF">ACFO9E_30950</name>
</gene>
<dbReference type="InterPro" id="IPR048279">
    <property type="entry name" value="MdtK-like"/>
</dbReference>
<evidence type="ECO:0000256" key="6">
    <source>
        <dbReference type="ARBA" id="ARBA00022989"/>
    </source>
</evidence>
<organism evidence="9 10">
    <name type="scientific">Streptomyces maoxianensis</name>
    <dbReference type="NCBI Taxonomy" id="1459942"/>
    <lineage>
        <taxon>Bacteria</taxon>
        <taxon>Bacillati</taxon>
        <taxon>Actinomycetota</taxon>
        <taxon>Actinomycetes</taxon>
        <taxon>Kitasatosporales</taxon>
        <taxon>Streptomycetaceae</taxon>
        <taxon>Streptomyces</taxon>
    </lineage>
</organism>
<feature type="transmembrane region" description="Helical" evidence="8">
    <location>
        <begin position="197"/>
        <end position="217"/>
    </location>
</feature>
<evidence type="ECO:0000256" key="1">
    <source>
        <dbReference type="ARBA" id="ARBA00004651"/>
    </source>
</evidence>
<dbReference type="PIRSF" id="PIRSF006603">
    <property type="entry name" value="DinF"/>
    <property type="match status" value="1"/>
</dbReference>
<proteinExistence type="inferred from homology"/>
<keyword evidence="4" id="KW-1003">Cell membrane</keyword>
<dbReference type="InterPro" id="IPR044644">
    <property type="entry name" value="DinF-like"/>
</dbReference>
<reference evidence="10" key="1">
    <citation type="journal article" date="2019" name="Int. J. Syst. Evol. Microbiol.">
        <title>The Global Catalogue of Microorganisms (GCM) 10K type strain sequencing project: providing services to taxonomists for standard genome sequencing and annotation.</title>
        <authorList>
            <consortium name="The Broad Institute Genomics Platform"/>
            <consortium name="The Broad Institute Genome Sequencing Center for Infectious Disease"/>
            <person name="Wu L."/>
            <person name="Ma J."/>
        </authorList>
    </citation>
    <scope>NUCLEOTIDE SEQUENCE [LARGE SCALE GENOMIC DNA]</scope>
    <source>
        <strain evidence="10">CGMCC 4.7139</strain>
    </source>
</reference>
<feature type="transmembrane region" description="Helical" evidence="8">
    <location>
        <begin position="19"/>
        <end position="39"/>
    </location>
</feature>
<dbReference type="Proteomes" id="UP001595993">
    <property type="component" value="Unassembled WGS sequence"/>
</dbReference>
<feature type="transmembrane region" description="Helical" evidence="8">
    <location>
        <begin position="275"/>
        <end position="299"/>
    </location>
</feature>
<feature type="transmembrane region" description="Helical" evidence="8">
    <location>
        <begin position="100"/>
        <end position="121"/>
    </location>
</feature>
<dbReference type="PANTHER" id="PTHR42893">
    <property type="entry name" value="PROTEIN DETOXIFICATION 44, CHLOROPLASTIC-RELATED"/>
    <property type="match status" value="1"/>
</dbReference>
<feature type="transmembrane region" description="Helical" evidence="8">
    <location>
        <begin position="352"/>
        <end position="373"/>
    </location>
</feature>
<comment type="subcellular location">
    <subcellularLocation>
        <location evidence="1">Cell membrane</location>
        <topology evidence="1">Multi-pass membrane protein</topology>
    </subcellularLocation>
</comment>
<dbReference type="CDD" id="cd13136">
    <property type="entry name" value="MATE_DinF_like"/>
    <property type="match status" value="1"/>
</dbReference>
<feature type="transmembrane region" description="Helical" evidence="8">
    <location>
        <begin position="244"/>
        <end position="263"/>
    </location>
</feature>
<keyword evidence="7 8" id="KW-0472">Membrane</keyword>
<protein>
    <submittedName>
        <fullName evidence="9">MATE family efflux transporter</fullName>
    </submittedName>
</protein>